<keyword evidence="6 8" id="KW-0472">Membrane</keyword>
<evidence type="ECO:0000313" key="10">
    <source>
        <dbReference type="Proteomes" id="UP000245468"/>
    </source>
</evidence>
<organism evidence="9 10">
    <name type="scientific">Aquirufa nivalisilvae</name>
    <dbReference type="NCBI Taxonomy" id="2516557"/>
    <lineage>
        <taxon>Bacteria</taxon>
        <taxon>Pseudomonadati</taxon>
        <taxon>Bacteroidota</taxon>
        <taxon>Cytophagia</taxon>
        <taxon>Cytophagales</taxon>
        <taxon>Flectobacillaceae</taxon>
        <taxon>Aquirufa</taxon>
    </lineage>
</organism>
<evidence type="ECO:0000256" key="3">
    <source>
        <dbReference type="ARBA" id="ARBA00022475"/>
    </source>
</evidence>
<dbReference type="Proteomes" id="UP000245468">
    <property type="component" value="Chromosome"/>
</dbReference>
<dbReference type="NCBIfam" id="TIGR00791">
    <property type="entry name" value="gntP"/>
    <property type="match status" value="1"/>
</dbReference>
<gene>
    <name evidence="9" type="ORF">HME7025_01786</name>
</gene>
<dbReference type="OrthoDB" id="9787129at2"/>
<dbReference type="KEGG" id="psez:HME7025_01786"/>
<feature type="transmembrane region" description="Helical" evidence="8">
    <location>
        <begin position="408"/>
        <end position="429"/>
    </location>
</feature>
<feature type="transmembrane region" description="Helical" evidence="8">
    <location>
        <begin position="371"/>
        <end position="388"/>
    </location>
</feature>
<feature type="transmembrane region" description="Helical" evidence="8">
    <location>
        <begin position="228"/>
        <end position="248"/>
    </location>
</feature>
<evidence type="ECO:0000256" key="5">
    <source>
        <dbReference type="ARBA" id="ARBA00022989"/>
    </source>
</evidence>
<evidence type="ECO:0000256" key="7">
    <source>
        <dbReference type="ARBA" id="ARBA00049663"/>
    </source>
</evidence>
<protein>
    <submittedName>
        <fullName evidence="9">Gluconate permease</fullName>
    </submittedName>
</protein>
<dbReference type="AlphaFoldDB" id="A0A2S2DW67"/>
<feature type="transmembrane region" description="Helical" evidence="8">
    <location>
        <begin position="58"/>
        <end position="76"/>
    </location>
</feature>
<dbReference type="GO" id="GO:0015128">
    <property type="term" value="F:gluconate transmembrane transporter activity"/>
    <property type="evidence" value="ECO:0007669"/>
    <property type="project" value="InterPro"/>
</dbReference>
<reference evidence="10" key="1">
    <citation type="submission" date="2018-05" db="EMBL/GenBank/DDBJ databases">
        <title>Pseudarcicella sp. HME7025 Genome sequencing and assembly.</title>
        <authorList>
            <person name="Kim H."/>
            <person name="Kang H."/>
            <person name="Joh K."/>
        </authorList>
    </citation>
    <scope>NUCLEOTIDE SEQUENCE [LARGE SCALE GENOMIC DNA]</scope>
    <source>
        <strain evidence="10">HME7025</strain>
    </source>
</reference>
<sequence>MLFLITLGAIVSLVLAMTWLKLPPFVAFVGISILAGLAFQLSPELIFKAIQDGMGSTLGSIAGILAFGSILGKWVGISGAAQKMTEVLLSISGTRFARIAFMMAGFLVGLPLFYSVAFMLLAPLVITASVKLKQPATFLALPMLASLTVTQGYLPPHPAPLAIMQEFGADLSKTMIYGITIAIPAILISGLWFGLTTKNITTPANQAFVFVHDEHQPSERSLSTIPSFLIVLFPIILLALGSFGTGYFPKMASYLSNPIFSLFLSVLLAGILLKRIGFTSDELLSSSMISIKDIAGILLIFGGAGALKQVLVVAGVSQAVADSLGASTWNVYVLGWTMAAIIRVCVGSSTVAGITAAGFMKVILVNSMADPNLMVLALGAGSMMFSHVNDTGFWLFREYFSLNFRDTIRSWTLMDTLVSITGLIGVLVLDQILF</sequence>
<evidence type="ECO:0000313" key="9">
    <source>
        <dbReference type="EMBL" id="AWL09638.1"/>
    </source>
</evidence>
<dbReference type="Pfam" id="PF02447">
    <property type="entry name" value="GntP_permease"/>
    <property type="match status" value="1"/>
</dbReference>
<dbReference type="EMBL" id="CP029346">
    <property type="protein sequence ID" value="AWL09638.1"/>
    <property type="molecule type" value="Genomic_DNA"/>
</dbReference>
<name>A0A2S2DW67_9BACT</name>
<feature type="transmembrane region" description="Helical" evidence="8">
    <location>
        <begin position="136"/>
        <end position="154"/>
    </location>
</feature>
<feature type="transmembrane region" description="Helical" evidence="8">
    <location>
        <begin position="96"/>
        <end position="124"/>
    </location>
</feature>
<dbReference type="RefSeq" id="WP_109323310.1">
    <property type="nucleotide sequence ID" value="NZ_CP029346.1"/>
</dbReference>
<evidence type="ECO:0000256" key="6">
    <source>
        <dbReference type="ARBA" id="ARBA00023136"/>
    </source>
</evidence>
<feature type="transmembrane region" description="Helical" evidence="8">
    <location>
        <begin position="336"/>
        <end position="359"/>
    </location>
</feature>
<feature type="transmembrane region" description="Helical" evidence="8">
    <location>
        <begin position="26"/>
        <end position="46"/>
    </location>
</feature>
<evidence type="ECO:0000256" key="1">
    <source>
        <dbReference type="ARBA" id="ARBA00004651"/>
    </source>
</evidence>
<comment type="similarity">
    <text evidence="7">Belongs to the GntP permease family.</text>
</comment>
<dbReference type="PANTHER" id="PTHR30354:SF22">
    <property type="entry name" value="HIGH-AFFINITY GLUCONATE TRANSPORTER"/>
    <property type="match status" value="1"/>
</dbReference>
<keyword evidence="5 8" id="KW-1133">Transmembrane helix</keyword>
<dbReference type="GO" id="GO:0005886">
    <property type="term" value="C:plasma membrane"/>
    <property type="evidence" value="ECO:0007669"/>
    <property type="project" value="UniProtKB-SubCell"/>
</dbReference>
<evidence type="ECO:0000256" key="8">
    <source>
        <dbReference type="SAM" id="Phobius"/>
    </source>
</evidence>
<keyword evidence="2" id="KW-0813">Transport</keyword>
<dbReference type="InterPro" id="IPR003474">
    <property type="entry name" value="Glcn_transporter"/>
</dbReference>
<evidence type="ECO:0000256" key="2">
    <source>
        <dbReference type="ARBA" id="ARBA00022448"/>
    </source>
</evidence>
<feature type="transmembrane region" description="Helical" evidence="8">
    <location>
        <begin position="174"/>
        <end position="195"/>
    </location>
</feature>
<comment type="subcellular location">
    <subcellularLocation>
        <location evidence="1">Cell membrane</location>
        <topology evidence="1">Multi-pass membrane protein</topology>
    </subcellularLocation>
</comment>
<accession>A0A2S2DW67</accession>
<feature type="transmembrane region" description="Helical" evidence="8">
    <location>
        <begin position="294"/>
        <end position="316"/>
    </location>
</feature>
<dbReference type="PANTHER" id="PTHR30354">
    <property type="entry name" value="GNT FAMILY GLUCONATE TRANSPORTER"/>
    <property type="match status" value="1"/>
</dbReference>
<keyword evidence="3" id="KW-1003">Cell membrane</keyword>
<proteinExistence type="inferred from homology"/>
<keyword evidence="10" id="KW-1185">Reference proteome</keyword>
<evidence type="ECO:0000256" key="4">
    <source>
        <dbReference type="ARBA" id="ARBA00022692"/>
    </source>
</evidence>
<feature type="transmembrane region" description="Helical" evidence="8">
    <location>
        <begin position="254"/>
        <end position="273"/>
    </location>
</feature>
<keyword evidence="4 8" id="KW-0812">Transmembrane</keyword>